<organism evidence="2 3">
    <name type="scientific">Puccinia graminis f. sp. tritici (strain CRL 75-36-700-3 / race SCCL)</name>
    <name type="common">Black stem rust fungus</name>
    <dbReference type="NCBI Taxonomy" id="418459"/>
    <lineage>
        <taxon>Eukaryota</taxon>
        <taxon>Fungi</taxon>
        <taxon>Dikarya</taxon>
        <taxon>Basidiomycota</taxon>
        <taxon>Pucciniomycotina</taxon>
        <taxon>Pucciniomycetes</taxon>
        <taxon>Pucciniales</taxon>
        <taxon>Pucciniaceae</taxon>
        <taxon>Puccinia</taxon>
    </lineage>
</organism>
<dbReference type="RefSeq" id="XP_003325272.2">
    <property type="nucleotide sequence ID" value="XM_003325224.2"/>
</dbReference>
<dbReference type="KEGG" id="pgr:PGTG_07105"/>
<keyword evidence="3" id="KW-1185">Reference proteome</keyword>
<reference evidence="3" key="2">
    <citation type="journal article" date="2011" name="Proc. Natl. Acad. Sci. U.S.A.">
        <title>Obligate biotrophy features unraveled by the genomic analysis of rust fungi.</title>
        <authorList>
            <person name="Duplessis S."/>
            <person name="Cuomo C.A."/>
            <person name="Lin Y.-C."/>
            <person name="Aerts A."/>
            <person name="Tisserant E."/>
            <person name="Veneault-Fourrey C."/>
            <person name="Joly D.L."/>
            <person name="Hacquard S."/>
            <person name="Amselem J."/>
            <person name="Cantarel B.L."/>
            <person name="Chiu R."/>
            <person name="Coutinho P.M."/>
            <person name="Feau N."/>
            <person name="Field M."/>
            <person name="Frey P."/>
            <person name="Gelhaye E."/>
            <person name="Goldberg J."/>
            <person name="Grabherr M.G."/>
            <person name="Kodira C.D."/>
            <person name="Kohler A."/>
            <person name="Kuees U."/>
            <person name="Lindquist E.A."/>
            <person name="Lucas S.M."/>
            <person name="Mago R."/>
            <person name="Mauceli E."/>
            <person name="Morin E."/>
            <person name="Murat C."/>
            <person name="Pangilinan J.L."/>
            <person name="Park R."/>
            <person name="Pearson M."/>
            <person name="Quesneville H."/>
            <person name="Rouhier N."/>
            <person name="Sakthikumar S."/>
            <person name="Salamov A.A."/>
            <person name="Schmutz J."/>
            <person name="Selles B."/>
            <person name="Shapiro H."/>
            <person name="Tanguay P."/>
            <person name="Tuskan G.A."/>
            <person name="Henrissat B."/>
            <person name="Van de Peer Y."/>
            <person name="Rouze P."/>
            <person name="Ellis J.G."/>
            <person name="Dodds P.N."/>
            <person name="Schein J.E."/>
            <person name="Zhong S."/>
            <person name="Hamelin R.C."/>
            <person name="Grigoriev I.V."/>
            <person name="Szabo L.J."/>
            <person name="Martin F."/>
        </authorList>
    </citation>
    <scope>NUCLEOTIDE SEQUENCE [LARGE SCALE GENOMIC DNA]</scope>
    <source>
        <strain evidence="3">CRL 75-36-700-3 / race SCCL</strain>
    </source>
</reference>
<dbReference type="AlphaFoldDB" id="E3K978"/>
<evidence type="ECO:0000313" key="2">
    <source>
        <dbReference type="EMBL" id="EFP80853.2"/>
    </source>
</evidence>
<sequence>MRDMGSSAYIDKNKRSLLADKVAVTGYGVVVDRQSVPGDNPNADLRVVLRHTDYHSALKRKVEFNTIYYVPGNKMLSGIQKSIELHRECIIFGHMGGYNTTAKAWEVHGILLSLTGTPGRFNTPAMLPTLGPSGALDSRRPHLMRIGGFVKTHNNSQKSTASIASSSTSGDGEVHGFSASNVFPRPSPSSSKKIAEDHPDHAEDGEVTENKEVTLPGKRTSAIDSIGQPPESNQRAKRSASALSDAQKKMKGRA</sequence>
<feature type="region of interest" description="Disordered" evidence="1">
    <location>
        <begin position="150"/>
        <end position="254"/>
    </location>
</feature>
<dbReference type="GeneID" id="10539871"/>
<name>E3K978_PUCGT</name>
<evidence type="ECO:0000313" key="3">
    <source>
        <dbReference type="Proteomes" id="UP000008783"/>
    </source>
</evidence>
<gene>
    <name evidence="2" type="ORF">PGTG_07105</name>
</gene>
<feature type="compositionally biased region" description="Basic and acidic residues" evidence="1">
    <location>
        <begin position="193"/>
        <end position="212"/>
    </location>
</feature>
<feature type="compositionally biased region" description="Low complexity" evidence="1">
    <location>
        <begin position="159"/>
        <end position="169"/>
    </location>
</feature>
<accession>E3K978</accession>
<dbReference type="OrthoDB" id="2506484at2759"/>
<dbReference type="HOGENOM" id="CLU_1094734_0_0_1"/>
<dbReference type="EMBL" id="DS178277">
    <property type="protein sequence ID" value="EFP80853.2"/>
    <property type="molecule type" value="Genomic_DNA"/>
</dbReference>
<reference key="1">
    <citation type="submission" date="2007-01" db="EMBL/GenBank/DDBJ databases">
        <title>The Genome Sequence of Puccinia graminis f. sp. tritici Strain CRL 75-36-700-3.</title>
        <authorList>
            <consortium name="The Broad Institute Genome Sequencing Platform"/>
            <person name="Birren B."/>
            <person name="Lander E."/>
            <person name="Galagan J."/>
            <person name="Nusbaum C."/>
            <person name="Devon K."/>
            <person name="Cuomo C."/>
            <person name="Jaffe D."/>
            <person name="Butler J."/>
            <person name="Alvarez P."/>
            <person name="Gnerre S."/>
            <person name="Grabherr M."/>
            <person name="Mauceli E."/>
            <person name="Brockman W."/>
            <person name="Young S."/>
            <person name="LaButti K."/>
            <person name="Sykes S."/>
            <person name="DeCaprio D."/>
            <person name="Crawford M."/>
            <person name="Koehrsen M."/>
            <person name="Engels R."/>
            <person name="Montgomery P."/>
            <person name="Pearson M."/>
            <person name="Howarth C."/>
            <person name="Larson L."/>
            <person name="White J."/>
            <person name="Zeng Q."/>
            <person name="Kodira C."/>
            <person name="Yandava C."/>
            <person name="Alvarado L."/>
            <person name="O'Leary S."/>
            <person name="Szabo L."/>
            <person name="Dean R."/>
            <person name="Schein J."/>
        </authorList>
    </citation>
    <scope>NUCLEOTIDE SEQUENCE</scope>
    <source>
        <strain>CRL 75-36-700-3</strain>
    </source>
</reference>
<evidence type="ECO:0000256" key="1">
    <source>
        <dbReference type="SAM" id="MobiDB-lite"/>
    </source>
</evidence>
<dbReference type="VEuPathDB" id="FungiDB:PGTG_07105"/>
<dbReference type="InParanoid" id="E3K978"/>
<dbReference type="Proteomes" id="UP000008783">
    <property type="component" value="Unassembled WGS sequence"/>
</dbReference>
<proteinExistence type="predicted"/>
<protein>
    <submittedName>
        <fullName evidence="2">Uncharacterized protein</fullName>
    </submittedName>
</protein>